<dbReference type="EMBL" id="FNZZ01000004">
    <property type="protein sequence ID" value="SEL64729.1"/>
    <property type="molecule type" value="Genomic_DNA"/>
</dbReference>
<evidence type="ECO:0000313" key="6">
    <source>
        <dbReference type="EMBL" id="SEL64729.1"/>
    </source>
</evidence>
<dbReference type="GO" id="GO:0015697">
    <property type="term" value="P:quaternary ammonium group transport"/>
    <property type="evidence" value="ECO:0007669"/>
    <property type="project" value="UniProtKB-ARBA"/>
</dbReference>
<accession>A0A1H7RXK3</accession>
<comment type="similarity">
    <text evidence="1">Belongs to the ABC transporter superfamily.</text>
</comment>
<dbReference type="Proteomes" id="UP000199214">
    <property type="component" value="Unassembled WGS sequence"/>
</dbReference>
<dbReference type="GO" id="GO:0016887">
    <property type="term" value="F:ATP hydrolysis activity"/>
    <property type="evidence" value="ECO:0007669"/>
    <property type="project" value="InterPro"/>
</dbReference>
<dbReference type="PROSITE" id="PS00211">
    <property type="entry name" value="ABC_TRANSPORTER_1"/>
    <property type="match status" value="1"/>
</dbReference>
<dbReference type="PROSITE" id="PS50893">
    <property type="entry name" value="ABC_TRANSPORTER_2"/>
    <property type="match status" value="1"/>
</dbReference>
<keyword evidence="2" id="KW-0813">Transport</keyword>
<dbReference type="SMART" id="SM00382">
    <property type="entry name" value="AAA"/>
    <property type="match status" value="1"/>
</dbReference>
<evidence type="ECO:0000256" key="4">
    <source>
        <dbReference type="ARBA" id="ARBA00022840"/>
    </source>
</evidence>
<proteinExistence type="inferred from homology"/>
<dbReference type="GO" id="GO:0005524">
    <property type="term" value="F:ATP binding"/>
    <property type="evidence" value="ECO:0007669"/>
    <property type="project" value="UniProtKB-KW"/>
</dbReference>
<dbReference type="PANTHER" id="PTHR43117:SF4">
    <property type="entry name" value="OSMOPROTECTANT IMPORT ATP-BINDING PROTEIN OSMV"/>
    <property type="match status" value="1"/>
</dbReference>
<dbReference type="OrthoDB" id="9802264at2"/>
<dbReference type="FunFam" id="3.40.50.300:FF:000425">
    <property type="entry name" value="Probable ABC transporter, ATP-binding subunit"/>
    <property type="match status" value="1"/>
</dbReference>
<evidence type="ECO:0000259" key="5">
    <source>
        <dbReference type="PROSITE" id="PS50893"/>
    </source>
</evidence>
<evidence type="ECO:0000256" key="3">
    <source>
        <dbReference type="ARBA" id="ARBA00022741"/>
    </source>
</evidence>
<dbReference type="SUPFAM" id="SSF52540">
    <property type="entry name" value="P-loop containing nucleoside triphosphate hydrolases"/>
    <property type="match status" value="1"/>
</dbReference>
<name>A0A1H7RXK3_9SPHN</name>
<reference evidence="7" key="1">
    <citation type="submission" date="2016-10" db="EMBL/GenBank/DDBJ databases">
        <authorList>
            <person name="Varghese N."/>
            <person name="Submissions S."/>
        </authorList>
    </citation>
    <scope>NUCLEOTIDE SEQUENCE [LARGE SCALE GENOMIC DNA]</scope>
    <source>
        <strain evidence="7">JS21-1</strain>
    </source>
</reference>
<evidence type="ECO:0000313" key="7">
    <source>
        <dbReference type="Proteomes" id="UP000199214"/>
    </source>
</evidence>
<keyword evidence="3" id="KW-0547">Nucleotide-binding</keyword>
<organism evidence="6 7">
    <name type="scientific">Sphingomonas palmae</name>
    <dbReference type="NCBI Taxonomy" id="1855283"/>
    <lineage>
        <taxon>Bacteria</taxon>
        <taxon>Pseudomonadati</taxon>
        <taxon>Pseudomonadota</taxon>
        <taxon>Alphaproteobacteria</taxon>
        <taxon>Sphingomonadales</taxon>
        <taxon>Sphingomonadaceae</taxon>
        <taxon>Sphingomonas</taxon>
    </lineage>
</organism>
<dbReference type="InterPro" id="IPR017871">
    <property type="entry name" value="ABC_transporter-like_CS"/>
</dbReference>
<dbReference type="InterPro" id="IPR027417">
    <property type="entry name" value="P-loop_NTPase"/>
</dbReference>
<evidence type="ECO:0000256" key="2">
    <source>
        <dbReference type="ARBA" id="ARBA00022448"/>
    </source>
</evidence>
<dbReference type="PANTHER" id="PTHR43117">
    <property type="entry name" value="OSMOPROTECTANT IMPORT ATP-BINDING PROTEIN OSMV"/>
    <property type="match status" value="1"/>
</dbReference>
<sequence>MPDNSGPAIAFERVTKRYADGTIAVDAVSLAVEPGSFVALVGASGSGKSTLLKTVNRLVVPSEGRVLIDGVDVSEGAAWQLRRRIGYVFQNIGLFPHLTVAQNIALPLRLDGRNDRARVDALLDTVELPDSLASRTPAELSGGQRQRVGVARALATDPGLLLMDEPFGALDPVTRESLGQAIVRLQRERRLTVLMVTHDMAEALLDAARVLVMERGRVVADTTPAALIAGEGGDTAQALVAVPRAQAERIAALARGQT</sequence>
<protein>
    <submittedName>
        <fullName evidence="6">Osmoprotectant transport system ATP-binding protein</fullName>
    </submittedName>
</protein>
<dbReference type="STRING" id="1855283.SAMN05216382_2378"/>
<dbReference type="InterPro" id="IPR003439">
    <property type="entry name" value="ABC_transporter-like_ATP-bd"/>
</dbReference>
<dbReference type="Gene3D" id="3.40.50.300">
    <property type="entry name" value="P-loop containing nucleotide triphosphate hydrolases"/>
    <property type="match status" value="1"/>
</dbReference>
<dbReference type="RefSeq" id="WP_093006525.1">
    <property type="nucleotide sequence ID" value="NZ_FNZZ01000004.1"/>
</dbReference>
<evidence type="ECO:0000256" key="1">
    <source>
        <dbReference type="ARBA" id="ARBA00005417"/>
    </source>
</evidence>
<keyword evidence="4 6" id="KW-0067">ATP-binding</keyword>
<feature type="domain" description="ABC transporter" evidence="5">
    <location>
        <begin position="9"/>
        <end position="240"/>
    </location>
</feature>
<gene>
    <name evidence="6" type="ORF">SAMN05216382_2378</name>
</gene>
<dbReference type="InterPro" id="IPR003593">
    <property type="entry name" value="AAA+_ATPase"/>
</dbReference>
<keyword evidence="7" id="KW-1185">Reference proteome</keyword>
<dbReference type="Pfam" id="PF00005">
    <property type="entry name" value="ABC_tran"/>
    <property type="match status" value="1"/>
</dbReference>
<dbReference type="AlphaFoldDB" id="A0A1H7RXK3"/>